<dbReference type="Proteomes" id="UP000093501">
    <property type="component" value="Unassembled WGS sequence"/>
</dbReference>
<evidence type="ECO:0000313" key="2">
    <source>
        <dbReference type="EMBL" id="OCL34638.1"/>
    </source>
</evidence>
<keyword evidence="1" id="KW-1133">Transmembrane helix</keyword>
<reference evidence="3" key="1">
    <citation type="submission" date="2016-07" db="EMBL/GenBank/DDBJ databases">
        <authorList>
            <person name="Florea S."/>
            <person name="Webb J.S."/>
            <person name="Jaromczyk J."/>
            <person name="Schardl C.L."/>
        </authorList>
    </citation>
    <scope>NUCLEOTIDE SEQUENCE [LARGE SCALE GENOMIC DNA]</scope>
    <source>
        <strain evidence="3">IPBSL-7</strain>
    </source>
</reference>
<proteinExistence type="predicted"/>
<organism evidence="2 3">
    <name type="scientific">Tessaracoccus lapidicaptus</name>
    <dbReference type="NCBI Taxonomy" id="1427523"/>
    <lineage>
        <taxon>Bacteria</taxon>
        <taxon>Bacillati</taxon>
        <taxon>Actinomycetota</taxon>
        <taxon>Actinomycetes</taxon>
        <taxon>Propionibacteriales</taxon>
        <taxon>Propionibacteriaceae</taxon>
        <taxon>Tessaracoccus</taxon>
    </lineage>
</organism>
<protein>
    <submittedName>
        <fullName evidence="2">Uncharacterized protein</fullName>
    </submittedName>
</protein>
<sequence>MRIFSNLDLNGHAPVRAQVGRGPWGPVGVPSTRWKKAQRILIPVAAVGVAVGLFFLGRMFYLILTGA</sequence>
<keyword evidence="1" id="KW-0472">Membrane</keyword>
<name>A0A1C0AN22_9ACTN</name>
<dbReference type="EMBL" id="MBQD01000020">
    <property type="protein sequence ID" value="OCL34638.1"/>
    <property type="molecule type" value="Genomic_DNA"/>
</dbReference>
<comment type="caution">
    <text evidence="2">The sequence shown here is derived from an EMBL/GenBank/DDBJ whole genome shotgun (WGS) entry which is preliminary data.</text>
</comment>
<gene>
    <name evidence="2" type="ORF">BCR15_02800</name>
</gene>
<evidence type="ECO:0000313" key="3">
    <source>
        <dbReference type="Proteomes" id="UP000093501"/>
    </source>
</evidence>
<dbReference type="AlphaFoldDB" id="A0A1C0AN22"/>
<feature type="transmembrane region" description="Helical" evidence="1">
    <location>
        <begin position="40"/>
        <end position="64"/>
    </location>
</feature>
<accession>A0A1C0AN22</accession>
<keyword evidence="3" id="KW-1185">Reference proteome</keyword>
<dbReference type="RefSeq" id="WP_068751320.1">
    <property type="nucleotide sequence ID" value="NZ_LR214441.1"/>
</dbReference>
<evidence type="ECO:0000256" key="1">
    <source>
        <dbReference type="SAM" id="Phobius"/>
    </source>
</evidence>
<keyword evidence="1" id="KW-0812">Transmembrane</keyword>